<reference evidence="2" key="1">
    <citation type="submission" date="2016-10" db="EMBL/GenBank/DDBJ databases">
        <authorList>
            <person name="Varghese N."/>
            <person name="Submissions S."/>
        </authorList>
    </citation>
    <scope>NUCLEOTIDE SEQUENCE [LARGE SCALE GENOMIC DNA]</scope>
    <source>
        <strain evidence="2">ES.061</strain>
    </source>
</reference>
<dbReference type="InterPro" id="IPR027266">
    <property type="entry name" value="TrmE/GcvT-like"/>
</dbReference>
<dbReference type="NCBIfam" id="TIGR01375">
    <property type="entry name" value="soxG"/>
    <property type="match status" value="1"/>
</dbReference>
<dbReference type="GO" id="GO:1901053">
    <property type="term" value="P:sarcosine catabolic process"/>
    <property type="evidence" value="ECO:0007669"/>
    <property type="project" value="InterPro"/>
</dbReference>
<protein>
    <submittedName>
        <fullName evidence="1">Sarcosine oxidase subunit gamma</fullName>
    </submittedName>
</protein>
<gene>
    <name evidence="1" type="ORF">SAMN05216452_1459</name>
</gene>
<dbReference type="SUPFAM" id="SSF103025">
    <property type="entry name" value="Folate-binding domain"/>
    <property type="match status" value="1"/>
</dbReference>
<dbReference type="InterPro" id="IPR007375">
    <property type="entry name" value="SoxG"/>
</dbReference>
<dbReference type="EMBL" id="FNSL01000001">
    <property type="protein sequence ID" value="SEB46701.1"/>
    <property type="molecule type" value="Genomic_DNA"/>
</dbReference>
<keyword evidence="2" id="KW-1185">Reference proteome</keyword>
<name>A0A1H4JK64_9HYPH</name>
<dbReference type="AlphaFoldDB" id="A0A1H4JK64"/>
<proteinExistence type="predicted"/>
<dbReference type="Proteomes" id="UP000199064">
    <property type="component" value="Unassembled WGS sequence"/>
</dbReference>
<dbReference type="Gene3D" id="3.30.70.1520">
    <property type="entry name" value="Heterotetrameric sarcosine oxidase"/>
    <property type="match status" value="1"/>
</dbReference>
<organism evidence="1 2">
    <name type="scientific">Nitratireductor aquibiodomus</name>
    <dbReference type="NCBI Taxonomy" id="204799"/>
    <lineage>
        <taxon>Bacteria</taxon>
        <taxon>Pseudomonadati</taxon>
        <taxon>Pseudomonadota</taxon>
        <taxon>Alphaproteobacteria</taxon>
        <taxon>Hyphomicrobiales</taxon>
        <taxon>Phyllobacteriaceae</taxon>
        <taxon>Nitratireductor</taxon>
    </lineage>
</organism>
<dbReference type="RefSeq" id="WP_090327833.1">
    <property type="nucleotide sequence ID" value="NZ_FNSL01000001.1"/>
</dbReference>
<evidence type="ECO:0000313" key="1">
    <source>
        <dbReference type="EMBL" id="SEB46701.1"/>
    </source>
</evidence>
<accession>A0A1H4JK64</accession>
<dbReference type="GO" id="GO:0008115">
    <property type="term" value="F:sarcosine oxidase activity"/>
    <property type="evidence" value="ECO:0007669"/>
    <property type="project" value="InterPro"/>
</dbReference>
<dbReference type="InterPro" id="IPR006280">
    <property type="entry name" value="SoxG_het"/>
</dbReference>
<sequence length="180" mass="19437">MADAIARASALEGRFLNDEGITLVRAEPATRLSLRAPKTAVKSLSKALGLDLPQRPKTSTAKDGRAALWLGPDEWLVVDENEADLVGACTSVSAFHSAVDVSHRNTAVLVSGPRAEAVLSAGCPQDLSLDAFPVGACSRTVFGKAEVIFWRTEKDAFRVECWRSFSDYVFMLLEAAARDR</sequence>
<dbReference type="Pfam" id="PF04268">
    <property type="entry name" value="SoxG"/>
    <property type="match status" value="1"/>
</dbReference>
<dbReference type="Gene3D" id="3.30.1360.120">
    <property type="entry name" value="Probable tRNA modification gtpase trme, domain 1"/>
    <property type="match status" value="1"/>
</dbReference>
<evidence type="ECO:0000313" key="2">
    <source>
        <dbReference type="Proteomes" id="UP000199064"/>
    </source>
</evidence>